<dbReference type="EMBL" id="CP112866">
    <property type="protein sequence ID" value="UZW16629.1"/>
    <property type="molecule type" value="Genomic_DNA"/>
</dbReference>
<evidence type="ECO:0000256" key="1">
    <source>
        <dbReference type="SAM" id="MobiDB-lite"/>
    </source>
</evidence>
<keyword evidence="3" id="KW-1185">Reference proteome</keyword>
<evidence type="ECO:0000313" key="3">
    <source>
        <dbReference type="Proteomes" id="UP001164116"/>
    </source>
</evidence>
<accession>A0ABY6QBD2</accession>
<organism evidence="2 3">
    <name type="scientific">Pseudomonas quebecensis</name>
    <dbReference type="NCBI Taxonomy" id="2995174"/>
    <lineage>
        <taxon>Bacteria</taxon>
        <taxon>Pseudomonadati</taxon>
        <taxon>Pseudomonadota</taxon>
        <taxon>Gammaproteobacteria</taxon>
        <taxon>Pseudomonadales</taxon>
        <taxon>Pseudomonadaceae</taxon>
        <taxon>Pseudomonas</taxon>
    </lineage>
</organism>
<evidence type="ECO:0000313" key="2">
    <source>
        <dbReference type="EMBL" id="UZW16629.1"/>
    </source>
</evidence>
<name>A0ABY6QBD2_9PSED</name>
<proteinExistence type="predicted"/>
<evidence type="ECO:0008006" key="4">
    <source>
        <dbReference type="Google" id="ProtNLM"/>
    </source>
</evidence>
<sequence>MGKRTVPLQASSRYPTTPDGRYFVVRGILWRCSNPQLPETVRQDLVKQLMTARRQVKAAKASGDDDALKDARSKVQRAKVGLGERGPVWWDDGADDFNRHKVANTPYAAWHAALTTATV</sequence>
<dbReference type="Proteomes" id="UP001164116">
    <property type="component" value="Chromosome"/>
</dbReference>
<feature type="region of interest" description="Disordered" evidence="1">
    <location>
        <begin position="59"/>
        <end position="79"/>
    </location>
</feature>
<reference evidence="2" key="1">
    <citation type="submission" date="2022-11" db="EMBL/GenBank/DDBJ databases">
        <title>Taxonomic description of a new Pseudomonas species.</title>
        <authorList>
            <person name="Tambong J.T."/>
        </authorList>
    </citation>
    <scope>NUCLEOTIDE SEQUENCE</scope>
    <source>
        <strain evidence="2">S1Bt42</strain>
    </source>
</reference>
<gene>
    <name evidence="2" type="ORF">OSC50_14590</name>
</gene>
<feature type="compositionally biased region" description="Basic and acidic residues" evidence="1">
    <location>
        <begin position="62"/>
        <end position="73"/>
    </location>
</feature>
<dbReference type="RefSeq" id="WP_266248831.1">
    <property type="nucleotide sequence ID" value="NZ_CP112866.1"/>
</dbReference>
<protein>
    <recommendedName>
        <fullName evidence="4">Integrase</fullName>
    </recommendedName>
</protein>